<accession>A0A9X2WS47</accession>
<evidence type="ECO:0000313" key="2">
    <source>
        <dbReference type="Proteomes" id="UP001155604"/>
    </source>
</evidence>
<dbReference type="RefSeq" id="WP_261271593.1">
    <property type="nucleotide sequence ID" value="NZ_JAMTCC010000002.1"/>
</dbReference>
<dbReference type="Pfam" id="PF07030">
    <property type="entry name" value="Phage_Mu_Gp36"/>
    <property type="match status" value="1"/>
</dbReference>
<proteinExistence type="predicted"/>
<dbReference type="EMBL" id="JAMTCC010000002">
    <property type="protein sequence ID" value="MCT7944082.1"/>
    <property type="molecule type" value="Genomic_DNA"/>
</dbReference>
<sequence>MADLAITRAMYATPDNMLSRFGAQDLMLLTEREDSVPGEINFALLEQALRDASAEIDGYIVGRYTLPLTTVPAVLERNCCDIARYFLYGDKAPEQVEKRYTAVVKFLTAVSKGDISLGLADTGEVASQSELVVSIESAGSVFGRASSKGFI</sequence>
<dbReference type="Proteomes" id="UP001155604">
    <property type="component" value="Unassembled WGS sequence"/>
</dbReference>
<organism evidence="1 2">
    <name type="scientific">Shewanella septentrionalis</name>
    <dbReference type="NCBI Taxonomy" id="2952223"/>
    <lineage>
        <taxon>Bacteria</taxon>
        <taxon>Pseudomonadati</taxon>
        <taxon>Pseudomonadota</taxon>
        <taxon>Gammaproteobacteria</taxon>
        <taxon>Alteromonadales</taxon>
        <taxon>Shewanellaceae</taxon>
        <taxon>Shewanella</taxon>
    </lineage>
</organism>
<gene>
    <name evidence="1" type="ORF">NE536_01690</name>
</gene>
<dbReference type="AlphaFoldDB" id="A0A9X2WS47"/>
<name>A0A9X2WS47_9GAMM</name>
<dbReference type="InterPro" id="IPR009752">
    <property type="entry name" value="Phage_Mu_GpJ"/>
</dbReference>
<comment type="caution">
    <text evidence="1">The sequence shown here is derived from an EMBL/GenBank/DDBJ whole genome shotgun (WGS) entry which is preliminary data.</text>
</comment>
<protein>
    <submittedName>
        <fullName evidence="1">DUF1320 domain-containing protein</fullName>
    </submittedName>
</protein>
<evidence type="ECO:0000313" key="1">
    <source>
        <dbReference type="EMBL" id="MCT7944082.1"/>
    </source>
</evidence>
<keyword evidence="2" id="KW-1185">Reference proteome</keyword>
<reference evidence="1" key="1">
    <citation type="journal article" date="2023" name="Int. J. Syst. Evol. Microbiol.">
        <title>&lt;i&gt;Shewanella septentrionalis&lt;/i&gt; sp. nov. and &lt;i&gt;Shewanella holmiensis&lt;/i&gt; sp. nov., isolated from Baltic Sea water and sediments.</title>
        <authorList>
            <person name="Martin-Rodriguez A.J."/>
            <person name="Thorell K."/>
            <person name="Joffre E."/>
            <person name="Jensie-Markopoulos S."/>
            <person name="Moore E.R.B."/>
            <person name="Sjoling A."/>
        </authorList>
    </citation>
    <scope>NUCLEOTIDE SEQUENCE</scope>
    <source>
        <strain evidence="1">SP1W3</strain>
    </source>
</reference>